<name>A0ABV8KHU8_9ACTN</name>
<dbReference type="Gene3D" id="1.10.3730.20">
    <property type="match status" value="1"/>
</dbReference>
<keyword evidence="9" id="KW-1185">Reference proteome</keyword>
<evidence type="ECO:0000256" key="5">
    <source>
        <dbReference type="ARBA" id="ARBA00023136"/>
    </source>
</evidence>
<dbReference type="InterPro" id="IPR000620">
    <property type="entry name" value="EamA_dom"/>
</dbReference>
<feature type="transmembrane region" description="Helical" evidence="6">
    <location>
        <begin position="158"/>
        <end position="177"/>
    </location>
</feature>
<comment type="subcellular location">
    <subcellularLocation>
        <location evidence="1">Membrane</location>
        <topology evidence="1">Multi-pass membrane protein</topology>
    </subcellularLocation>
</comment>
<reference evidence="9" key="1">
    <citation type="journal article" date="2019" name="Int. J. Syst. Evol. Microbiol.">
        <title>The Global Catalogue of Microorganisms (GCM) 10K type strain sequencing project: providing services to taxonomists for standard genome sequencing and annotation.</title>
        <authorList>
            <consortium name="The Broad Institute Genomics Platform"/>
            <consortium name="The Broad Institute Genome Sequencing Center for Infectious Disease"/>
            <person name="Wu L."/>
            <person name="Ma J."/>
        </authorList>
    </citation>
    <scope>NUCLEOTIDE SEQUENCE [LARGE SCALE GENOMIC DNA]</scope>
    <source>
        <strain evidence="9">2902at01</strain>
    </source>
</reference>
<feature type="domain" description="EamA" evidence="7">
    <location>
        <begin position="159"/>
        <end position="292"/>
    </location>
</feature>
<evidence type="ECO:0000256" key="3">
    <source>
        <dbReference type="ARBA" id="ARBA00022692"/>
    </source>
</evidence>
<dbReference type="PANTHER" id="PTHR32322">
    <property type="entry name" value="INNER MEMBRANE TRANSPORTER"/>
    <property type="match status" value="1"/>
</dbReference>
<protein>
    <submittedName>
        <fullName evidence="8">EamA family transporter</fullName>
    </submittedName>
</protein>
<feature type="transmembrane region" description="Helical" evidence="6">
    <location>
        <begin position="106"/>
        <end position="126"/>
    </location>
</feature>
<dbReference type="Proteomes" id="UP001595868">
    <property type="component" value="Unassembled WGS sequence"/>
</dbReference>
<evidence type="ECO:0000256" key="1">
    <source>
        <dbReference type="ARBA" id="ARBA00004141"/>
    </source>
</evidence>
<comment type="similarity">
    <text evidence="2">Belongs to the EamA transporter family.</text>
</comment>
<feature type="transmembrane region" description="Helical" evidence="6">
    <location>
        <begin position="133"/>
        <end position="152"/>
    </location>
</feature>
<dbReference type="PANTHER" id="PTHR32322:SF2">
    <property type="entry name" value="EAMA DOMAIN-CONTAINING PROTEIN"/>
    <property type="match status" value="1"/>
</dbReference>
<dbReference type="RefSeq" id="WP_377542788.1">
    <property type="nucleotide sequence ID" value="NZ_JBHSBN010000003.1"/>
</dbReference>
<feature type="transmembrane region" description="Helical" evidence="6">
    <location>
        <begin position="278"/>
        <end position="296"/>
    </location>
</feature>
<feature type="transmembrane region" description="Helical" evidence="6">
    <location>
        <begin position="223"/>
        <end position="241"/>
    </location>
</feature>
<evidence type="ECO:0000313" key="8">
    <source>
        <dbReference type="EMBL" id="MFC4105621.1"/>
    </source>
</evidence>
<dbReference type="SUPFAM" id="SSF103481">
    <property type="entry name" value="Multidrug resistance efflux transporter EmrE"/>
    <property type="match status" value="2"/>
</dbReference>
<organism evidence="8 9">
    <name type="scientific">Micromonospora zhanjiangensis</name>
    <dbReference type="NCBI Taxonomy" id="1522057"/>
    <lineage>
        <taxon>Bacteria</taxon>
        <taxon>Bacillati</taxon>
        <taxon>Actinomycetota</taxon>
        <taxon>Actinomycetes</taxon>
        <taxon>Micromonosporales</taxon>
        <taxon>Micromonosporaceae</taxon>
        <taxon>Micromonospora</taxon>
    </lineage>
</organism>
<feature type="transmembrane region" description="Helical" evidence="6">
    <location>
        <begin position="189"/>
        <end position="211"/>
    </location>
</feature>
<dbReference type="EMBL" id="JBHSBN010000003">
    <property type="protein sequence ID" value="MFC4105621.1"/>
    <property type="molecule type" value="Genomic_DNA"/>
</dbReference>
<evidence type="ECO:0000256" key="6">
    <source>
        <dbReference type="SAM" id="Phobius"/>
    </source>
</evidence>
<evidence type="ECO:0000256" key="4">
    <source>
        <dbReference type="ARBA" id="ARBA00022989"/>
    </source>
</evidence>
<comment type="caution">
    <text evidence="8">The sequence shown here is derived from an EMBL/GenBank/DDBJ whole genome shotgun (WGS) entry which is preliminary data.</text>
</comment>
<keyword evidence="5 6" id="KW-0472">Membrane</keyword>
<dbReference type="InterPro" id="IPR050638">
    <property type="entry name" value="AA-Vitamin_Transporters"/>
</dbReference>
<evidence type="ECO:0000256" key="2">
    <source>
        <dbReference type="ARBA" id="ARBA00007362"/>
    </source>
</evidence>
<dbReference type="Pfam" id="PF00892">
    <property type="entry name" value="EamA"/>
    <property type="match status" value="2"/>
</dbReference>
<keyword evidence="4 6" id="KW-1133">Transmembrane helix</keyword>
<dbReference type="InterPro" id="IPR037185">
    <property type="entry name" value="EmrE-like"/>
</dbReference>
<proteinExistence type="inferred from homology"/>
<feature type="transmembrane region" description="Helical" evidence="6">
    <location>
        <begin position="50"/>
        <end position="68"/>
    </location>
</feature>
<keyword evidence="3 6" id="KW-0812">Transmembrane</keyword>
<evidence type="ECO:0000259" key="7">
    <source>
        <dbReference type="Pfam" id="PF00892"/>
    </source>
</evidence>
<feature type="transmembrane region" description="Helical" evidence="6">
    <location>
        <begin position="248"/>
        <end position="272"/>
    </location>
</feature>
<gene>
    <name evidence="8" type="ORF">ACFOX0_06680</name>
</gene>
<sequence length="314" mass="32390">MTQAPSRPDAGTASVPGSTLGLTALTATAPISWGTTYLVTTEFLPPGHPLVSTVIRALPAGLILLAVTRNLPRGQWLWRSLLLGTLNIGAFNALLFVAAYRLPGGVAATLVAVQPLFVAGLAYLLLGEEPTRWRVGWGLVGVMGVGLIVLRGQISFDLIGVLAGIVAAGVMAGGVVLTKRWGRPAGAGAATIAGWQLTLGGLVLVPLALGFEGLPSALDHRAIGGYAWLSVVGALLSYVAWFHGIGKLPVVAMSFLALLSPVVATILGWLFLNESLTPWQGLGFALALTTIAAAQFTPDAVRNLARIPATTKGA</sequence>
<accession>A0ABV8KHU8</accession>
<feature type="domain" description="EamA" evidence="7">
    <location>
        <begin position="26"/>
        <end position="149"/>
    </location>
</feature>
<evidence type="ECO:0000313" key="9">
    <source>
        <dbReference type="Proteomes" id="UP001595868"/>
    </source>
</evidence>
<feature type="transmembrane region" description="Helical" evidence="6">
    <location>
        <begin position="80"/>
        <end position="100"/>
    </location>
</feature>